<reference evidence="1" key="1">
    <citation type="journal article" date="2015" name="Nature">
        <title>Complex archaea that bridge the gap between prokaryotes and eukaryotes.</title>
        <authorList>
            <person name="Spang A."/>
            <person name="Saw J.H."/>
            <person name="Jorgensen S.L."/>
            <person name="Zaremba-Niedzwiedzka K."/>
            <person name="Martijn J."/>
            <person name="Lind A.E."/>
            <person name="van Eijk R."/>
            <person name="Schleper C."/>
            <person name="Guy L."/>
            <person name="Ettema T.J."/>
        </authorList>
    </citation>
    <scope>NUCLEOTIDE SEQUENCE</scope>
</reference>
<name>A0A0F9PLZ7_9ZZZZ</name>
<dbReference type="EMBL" id="LAZR01005186">
    <property type="protein sequence ID" value="KKN02071.1"/>
    <property type="molecule type" value="Genomic_DNA"/>
</dbReference>
<comment type="caution">
    <text evidence="1">The sequence shown here is derived from an EMBL/GenBank/DDBJ whole genome shotgun (WGS) entry which is preliminary data.</text>
</comment>
<protein>
    <submittedName>
        <fullName evidence="1">Uncharacterized protein</fullName>
    </submittedName>
</protein>
<dbReference type="AlphaFoldDB" id="A0A0F9PLZ7"/>
<proteinExistence type="predicted"/>
<organism evidence="1">
    <name type="scientific">marine sediment metagenome</name>
    <dbReference type="NCBI Taxonomy" id="412755"/>
    <lineage>
        <taxon>unclassified sequences</taxon>
        <taxon>metagenomes</taxon>
        <taxon>ecological metagenomes</taxon>
    </lineage>
</organism>
<accession>A0A0F9PLZ7</accession>
<gene>
    <name evidence="1" type="ORF">LCGC14_1121500</name>
</gene>
<sequence>MKMYHKECLICSFSCDTTDIFDVGGKELCGKCGEEEKIKLTLIAVGHDWRSTLGIWLDGLTPPQMKEDKHE</sequence>
<evidence type="ECO:0000313" key="1">
    <source>
        <dbReference type="EMBL" id="KKN02071.1"/>
    </source>
</evidence>